<feature type="transmembrane region" description="Helical" evidence="1">
    <location>
        <begin position="334"/>
        <end position="354"/>
    </location>
</feature>
<feature type="transmembrane region" description="Helical" evidence="1">
    <location>
        <begin position="112"/>
        <end position="133"/>
    </location>
</feature>
<evidence type="ECO:0000313" key="3">
    <source>
        <dbReference type="Proteomes" id="UP000824125"/>
    </source>
</evidence>
<dbReference type="AlphaFoldDB" id="A0A9D1MTK4"/>
<feature type="transmembrane region" description="Helical" evidence="1">
    <location>
        <begin position="67"/>
        <end position="92"/>
    </location>
</feature>
<dbReference type="Proteomes" id="UP000824125">
    <property type="component" value="Unassembled WGS sequence"/>
</dbReference>
<feature type="transmembrane region" description="Helical" evidence="1">
    <location>
        <begin position="299"/>
        <end position="322"/>
    </location>
</feature>
<protein>
    <submittedName>
        <fullName evidence="2">Uncharacterized protein</fullName>
    </submittedName>
</protein>
<sequence>MKIYLPKLNTLSRLGIFLLCVKVCLSCSTIFYPGAAADNLLSVCGAACLLLALCTRHYTPKAAFVHTALLLTALYTAWSAKNFTILITVLSGLAMYREEPESMLDILFKTELAFLVIQLGAACLLAVTSDFLLGRSFSGSGIRYTFGFTHPNLLSLFLCNLILIWCYQNYARLTLKHYALIMLAAGTIFLFTKTRTALIAETLFVLLLIWQKKSKKNRVLSATAAILPIALCLLTAAAAALYTKSSIFVQLDNWLSGRIKLSAYAYSHYGVTMFGQDLTGRTVQWDPVWRLNAHTFDNAYAFLGINLGSIWLMILLIGALWLGLRGPKKALPFFILWAFYGFTEVNALNAYLLFPVLLPVLRAPQVKTELHDRAHTEKAGQKGRMPC</sequence>
<feature type="transmembrane region" description="Helical" evidence="1">
    <location>
        <begin position="177"/>
        <end position="210"/>
    </location>
</feature>
<keyword evidence="1" id="KW-1133">Transmembrane helix</keyword>
<gene>
    <name evidence="2" type="ORF">IAD23_00750</name>
</gene>
<comment type="caution">
    <text evidence="2">The sequence shown here is derived from an EMBL/GenBank/DDBJ whole genome shotgun (WGS) entry which is preliminary data.</text>
</comment>
<evidence type="ECO:0000256" key="1">
    <source>
        <dbReference type="SAM" id="Phobius"/>
    </source>
</evidence>
<feature type="transmembrane region" description="Helical" evidence="1">
    <location>
        <begin position="36"/>
        <end position="55"/>
    </location>
</feature>
<feature type="transmembrane region" description="Helical" evidence="1">
    <location>
        <begin position="153"/>
        <end position="171"/>
    </location>
</feature>
<reference evidence="2" key="1">
    <citation type="submission" date="2020-10" db="EMBL/GenBank/DDBJ databases">
        <authorList>
            <person name="Gilroy R."/>
        </authorList>
    </citation>
    <scope>NUCLEOTIDE SEQUENCE</scope>
    <source>
        <strain evidence="2">CHK176-6737</strain>
    </source>
</reference>
<name>A0A9D1MTK4_9FIRM</name>
<feature type="transmembrane region" description="Helical" evidence="1">
    <location>
        <begin position="222"/>
        <end position="242"/>
    </location>
</feature>
<keyword evidence="1" id="KW-0812">Transmembrane</keyword>
<dbReference type="EMBL" id="DVNM01000004">
    <property type="protein sequence ID" value="HIU68470.1"/>
    <property type="molecule type" value="Genomic_DNA"/>
</dbReference>
<keyword evidence="1" id="KW-0472">Membrane</keyword>
<organism evidence="2 3">
    <name type="scientific">Candidatus Scybalenecus merdavium</name>
    <dbReference type="NCBI Taxonomy" id="2840939"/>
    <lineage>
        <taxon>Bacteria</taxon>
        <taxon>Bacillati</taxon>
        <taxon>Bacillota</taxon>
        <taxon>Clostridia</taxon>
        <taxon>Eubacteriales</taxon>
        <taxon>Oscillospiraceae</taxon>
        <taxon>Oscillospiraceae incertae sedis</taxon>
        <taxon>Candidatus Scybalenecus</taxon>
    </lineage>
</organism>
<reference evidence="2" key="2">
    <citation type="journal article" date="2021" name="PeerJ">
        <title>Extensive microbial diversity within the chicken gut microbiome revealed by metagenomics and culture.</title>
        <authorList>
            <person name="Gilroy R."/>
            <person name="Ravi A."/>
            <person name="Getino M."/>
            <person name="Pursley I."/>
            <person name="Horton D.L."/>
            <person name="Alikhan N.F."/>
            <person name="Baker D."/>
            <person name="Gharbi K."/>
            <person name="Hall N."/>
            <person name="Watson M."/>
            <person name="Adriaenssens E.M."/>
            <person name="Foster-Nyarko E."/>
            <person name="Jarju S."/>
            <person name="Secka A."/>
            <person name="Antonio M."/>
            <person name="Oren A."/>
            <person name="Chaudhuri R.R."/>
            <person name="La Ragione R."/>
            <person name="Hildebrand F."/>
            <person name="Pallen M.J."/>
        </authorList>
    </citation>
    <scope>NUCLEOTIDE SEQUENCE</scope>
    <source>
        <strain evidence="2">CHK176-6737</strain>
    </source>
</reference>
<proteinExistence type="predicted"/>
<evidence type="ECO:0000313" key="2">
    <source>
        <dbReference type="EMBL" id="HIU68470.1"/>
    </source>
</evidence>
<accession>A0A9D1MTK4</accession>